<dbReference type="EMBL" id="AYTS01000045">
    <property type="protein sequence ID" value="OOP57066.1"/>
    <property type="molecule type" value="Genomic_DNA"/>
</dbReference>
<accession>A0A1V4AVC0</accession>
<dbReference type="Gene3D" id="2.10.260.10">
    <property type="match status" value="1"/>
</dbReference>
<sequence>MEYILKVSPKGQVTFPKKLRYALEVKNLIEVEIKDRKAIVRKPESTTDDLAGCFKKYSLKKKFTANEDAEKAVEITAHEIAEKNNCFLARHSL</sequence>
<dbReference type="Proteomes" id="UP000189681">
    <property type="component" value="Unassembled WGS sequence"/>
</dbReference>
<feature type="domain" description="SpoVT-AbrB" evidence="2">
    <location>
        <begin position="2"/>
        <end position="45"/>
    </location>
</feature>
<dbReference type="SUPFAM" id="SSF89447">
    <property type="entry name" value="AbrB/MazE/MraZ-like"/>
    <property type="match status" value="1"/>
</dbReference>
<evidence type="ECO:0000256" key="1">
    <source>
        <dbReference type="PROSITE-ProRule" id="PRU01076"/>
    </source>
</evidence>
<evidence type="ECO:0000259" key="2">
    <source>
        <dbReference type="PROSITE" id="PS51740"/>
    </source>
</evidence>
<gene>
    <name evidence="3" type="ORF">AYP45_05440</name>
</gene>
<protein>
    <recommendedName>
        <fullName evidence="2">SpoVT-AbrB domain-containing protein</fullName>
    </recommendedName>
</protein>
<evidence type="ECO:0000313" key="4">
    <source>
        <dbReference type="Proteomes" id="UP000189681"/>
    </source>
</evidence>
<keyword evidence="1" id="KW-0238">DNA-binding</keyword>
<evidence type="ECO:0000313" key="3">
    <source>
        <dbReference type="EMBL" id="OOP57066.1"/>
    </source>
</evidence>
<reference evidence="3 4" key="1">
    <citation type="journal article" date="2017" name="Water Res.">
        <title>Discovery and metagenomic analysis of an anammox bacterial enrichment related to Candidatus "Brocadia caroliniensis" in a full-scale glycerol-fed nitritation-denitritation separate centrate treatment process.</title>
        <authorList>
            <person name="Park H."/>
            <person name="Brotto A.C."/>
            <person name="van Loosdrecht M.C."/>
            <person name="Chandran K."/>
        </authorList>
    </citation>
    <scope>NUCLEOTIDE SEQUENCE [LARGE SCALE GENOMIC DNA]</scope>
    <source>
        <strain evidence="3">26THWARD</strain>
    </source>
</reference>
<organism evidence="3 4">
    <name type="scientific">Candidatus Brocadia carolinensis</name>
    <dbReference type="NCBI Taxonomy" id="1004156"/>
    <lineage>
        <taxon>Bacteria</taxon>
        <taxon>Pseudomonadati</taxon>
        <taxon>Planctomycetota</taxon>
        <taxon>Candidatus Brocadiia</taxon>
        <taxon>Candidatus Brocadiales</taxon>
        <taxon>Candidatus Brocadiaceae</taxon>
        <taxon>Candidatus Brocadia</taxon>
    </lineage>
</organism>
<dbReference type="AlphaFoldDB" id="A0A1V4AVC0"/>
<proteinExistence type="predicted"/>
<dbReference type="InterPro" id="IPR007159">
    <property type="entry name" value="SpoVT-AbrB_dom"/>
</dbReference>
<dbReference type="PROSITE" id="PS51740">
    <property type="entry name" value="SPOVT_ABRB"/>
    <property type="match status" value="1"/>
</dbReference>
<name>A0A1V4AVC0_9BACT</name>
<dbReference type="InterPro" id="IPR037914">
    <property type="entry name" value="SpoVT-AbrB_sf"/>
</dbReference>
<comment type="caution">
    <text evidence="3">The sequence shown here is derived from an EMBL/GenBank/DDBJ whole genome shotgun (WGS) entry which is preliminary data.</text>
</comment>
<dbReference type="GO" id="GO:0003677">
    <property type="term" value="F:DNA binding"/>
    <property type="evidence" value="ECO:0007669"/>
    <property type="project" value="UniProtKB-UniRule"/>
</dbReference>